<keyword evidence="15" id="KW-1133">Transmembrane helix</keyword>
<comment type="catalytic activity">
    <reaction evidence="13 14">
        <text>UDP-N-acetyl-alpha-D-muramate + L-alanine + ATP = UDP-N-acetyl-alpha-D-muramoyl-L-alanine + ADP + phosphate + H(+)</text>
        <dbReference type="Rhea" id="RHEA:23372"/>
        <dbReference type="ChEBI" id="CHEBI:15378"/>
        <dbReference type="ChEBI" id="CHEBI:30616"/>
        <dbReference type="ChEBI" id="CHEBI:43474"/>
        <dbReference type="ChEBI" id="CHEBI:57972"/>
        <dbReference type="ChEBI" id="CHEBI:70757"/>
        <dbReference type="ChEBI" id="CHEBI:83898"/>
        <dbReference type="ChEBI" id="CHEBI:456216"/>
        <dbReference type="EC" id="6.3.2.8"/>
    </reaction>
</comment>
<dbReference type="Pfam" id="PF08245">
    <property type="entry name" value="Mur_ligase_M"/>
    <property type="match status" value="1"/>
</dbReference>
<dbReference type="SUPFAM" id="SSF53623">
    <property type="entry name" value="MurD-like peptide ligases, catalytic domain"/>
    <property type="match status" value="1"/>
</dbReference>
<keyword evidence="10 14" id="KW-0573">Peptidoglycan synthesis</keyword>
<keyword evidence="7 14" id="KW-0547">Nucleotide-binding</keyword>
<dbReference type="NCBIfam" id="TIGR01082">
    <property type="entry name" value="murC"/>
    <property type="match status" value="1"/>
</dbReference>
<dbReference type="InterPro" id="IPR036615">
    <property type="entry name" value="Mur_ligase_C_dom_sf"/>
</dbReference>
<evidence type="ECO:0000256" key="11">
    <source>
        <dbReference type="ARBA" id="ARBA00023306"/>
    </source>
</evidence>
<dbReference type="Gene3D" id="3.40.1190.10">
    <property type="entry name" value="Mur-like, catalytic domain"/>
    <property type="match status" value="1"/>
</dbReference>
<dbReference type="GO" id="GO:0071555">
    <property type="term" value="P:cell wall organization"/>
    <property type="evidence" value="ECO:0007669"/>
    <property type="project" value="UniProtKB-KW"/>
</dbReference>
<comment type="subcellular location">
    <subcellularLocation>
        <location evidence="1 14">Cytoplasm</location>
    </subcellularLocation>
</comment>
<feature type="transmembrane region" description="Helical" evidence="15">
    <location>
        <begin position="21"/>
        <end position="41"/>
    </location>
</feature>
<dbReference type="FunFam" id="3.40.1190.10:FF:000001">
    <property type="entry name" value="UDP-N-acetylmuramate--L-alanine ligase"/>
    <property type="match status" value="1"/>
</dbReference>
<dbReference type="GO" id="GO:0009252">
    <property type="term" value="P:peptidoglycan biosynthetic process"/>
    <property type="evidence" value="ECO:0007669"/>
    <property type="project" value="UniProtKB-UniRule"/>
</dbReference>
<evidence type="ECO:0000256" key="13">
    <source>
        <dbReference type="ARBA" id="ARBA00047833"/>
    </source>
</evidence>
<dbReference type="SUPFAM" id="SSF51984">
    <property type="entry name" value="MurCD N-terminal domain"/>
    <property type="match status" value="1"/>
</dbReference>
<evidence type="ECO:0000256" key="6">
    <source>
        <dbReference type="ARBA" id="ARBA00022618"/>
    </source>
</evidence>
<dbReference type="Pfam" id="PF01225">
    <property type="entry name" value="Mur_ligase"/>
    <property type="match status" value="1"/>
</dbReference>
<reference evidence="19" key="1">
    <citation type="submission" date="2017-05" db="EMBL/GenBank/DDBJ databases">
        <authorList>
            <person name="Imhoff J.F."/>
            <person name="Rahn T."/>
            <person name="Kuenzel S."/>
            <person name="Neulinger S.C."/>
        </authorList>
    </citation>
    <scope>NUCLEOTIDE SEQUENCE</scope>
    <source>
        <strain evidence="19">DSM 4395</strain>
    </source>
</reference>
<dbReference type="InterPro" id="IPR036565">
    <property type="entry name" value="Mur-like_cat_sf"/>
</dbReference>
<feature type="domain" description="Mur ligase C-terminal" evidence="17">
    <location>
        <begin position="337"/>
        <end position="459"/>
    </location>
</feature>
<comment type="function">
    <text evidence="14">Cell wall formation.</text>
</comment>
<evidence type="ECO:0000256" key="14">
    <source>
        <dbReference type="HAMAP-Rule" id="MF_00046"/>
    </source>
</evidence>
<organism evidence="19 20">
    <name type="scientific">Halochromatium salexigens</name>
    <name type="common">Chromatium salexigens</name>
    <dbReference type="NCBI Taxonomy" id="49447"/>
    <lineage>
        <taxon>Bacteria</taxon>
        <taxon>Pseudomonadati</taxon>
        <taxon>Pseudomonadota</taxon>
        <taxon>Gammaproteobacteria</taxon>
        <taxon>Chromatiales</taxon>
        <taxon>Chromatiaceae</taxon>
        <taxon>Halochromatium</taxon>
    </lineage>
</organism>
<keyword evidence="5 14" id="KW-0436">Ligase</keyword>
<dbReference type="EMBL" id="NHSF01000059">
    <property type="protein sequence ID" value="MBK5930915.1"/>
    <property type="molecule type" value="Genomic_DNA"/>
</dbReference>
<keyword evidence="9 14" id="KW-0133">Cell shape</keyword>
<evidence type="ECO:0000256" key="12">
    <source>
        <dbReference type="ARBA" id="ARBA00023316"/>
    </source>
</evidence>
<dbReference type="PANTHER" id="PTHR43445">
    <property type="entry name" value="UDP-N-ACETYLMURAMATE--L-ALANINE LIGASE-RELATED"/>
    <property type="match status" value="1"/>
</dbReference>
<evidence type="ECO:0000259" key="17">
    <source>
        <dbReference type="Pfam" id="PF02875"/>
    </source>
</evidence>
<evidence type="ECO:0000256" key="2">
    <source>
        <dbReference type="ARBA" id="ARBA00004752"/>
    </source>
</evidence>
<dbReference type="GO" id="GO:0005524">
    <property type="term" value="F:ATP binding"/>
    <property type="evidence" value="ECO:0007669"/>
    <property type="project" value="UniProtKB-UniRule"/>
</dbReference>
<keyword evidence="15" id="KW-0472">Membrane</keyword>
<dbReference type="Gene3D" id="3.90.190.20">
    <property type="entry name" value="Mur ligase, C-terminal domain"/>
    <property type="match status" value="1"/>
</dbReference>
<evidence type="ECO:0000256" key="7">
    <source>
        <dbReference type="ARBA" id="ARBA00022741"/>
    </source>
</evidence>
<accession>A0AAJ0XGL4</accession>
<feature type="domain" description="Mur ligase central" evidence="18">
    <location>
        <begin position="121"/>
        <end position="302"/>
    </location>
</feature>
<dbReference type="GO" id="GO:0051301">
    <property type="term" value="P:cell division"/>
    <property type="evidence" value="ECO:0007669"/>
    <property type="project" value="UniProtKB-KW"/>
</dbReference>
<evidence type="ECO:0000256" key="4">
    <source>
        <dbReference type="ARBA" id="ARBA00022490"/>
    </source>
</evidence>
<dbReference type="EC" id="6.3.2.8" evidence="3 14"/>
<keyword evidence="8 14" id="KW-0067">ATP-binding</keyword>
<dbReference type="InterPro" id="IPR004101">
    <property type="entry name" value="Mur_ligase_C"/>
</dbReference>
<dbReference type="InterPro" id="IPR050061">
    <property type="entry name" value="MurCDEF_pg_biosynth"/>
</dbReference>
<gene>
    <name evidence="14" type="primary">murC</name>
    <name evidence="19" type="ORF">CCR82_10350</name>
</gene>
<proteinExistence type="inferred from homology"/>
<evidence type="ECO:0000256" key="9">
    <source>
        <dbReference type="ARBA" id="ARBA00022960"/>
    </source>
</evidence>
<comment type="pathway">
    <text evidence="2 14">Cell wall biogenesis; peptidoglycan biosynthesis.</text>
</comment>
<dbReference type="GO" id="GO:0008763">
    <property type="term" value="F:UDP-N-acetylmuramate-L-alanine ligase activity"/>
    <property type="evidence" value="ECO:0007669"/>
    <property type="project" value="UniProtKB-UniRule"/>
</dbReference>
<keyword evidence="6 14" id="KW-0132">Cell division</keyword>
<feature type="domain" description="Mur ligase N-terminal catalytic" evidence="16">
    <location>
        <begin position="19"/>
        <end position="117"/>
    </location>
</feature>
<evidence type="ECO:0000256" key="10">
    <source>
        <dbReference type="ARBA" id="ARBA00022984"/>
    </source>
</evidence>
<dbReference type="Proteomes" id="UP001296967">
    <property type="component" value="Unassembled WGS sequence"/>
</dbReference>
<dbReference type="Gene3D" id="3.40.50.720">
    <property type="entry name" value="NAD(P)-binding Rossmann-like Domain"/>
    <property type="match status" value="1"/>
</dbReference>
<dbReference type="HAMAP" id="MF_00046">
    <property type="entry name" value="MurC"/>
    <property type="match status" value="1"/>
</dbReference>
<evidence type="ECO:0000256" key="5">
    <source>
        <dbReference type="ARBA" id="ARBA00022598"/>
    </source>
</evidence>
<evidence type="ECO:0000313" key="20">
    <source>
        <dbReference type="Proteomes" id="UP001296967"/>
    </source>
</evidence>
<evidence type="ECO:0000256" key="1">
    <source>
        <dbReference type="ARBA" id="ARBA00004496"/>
    </source>
</evidence>
<dbReference type="InterPro" id="IPR013221">
    <property type="entry name" value="Mur_ligase_cen"/>
</dbReference>
<evidence type="ECO:0000256" key="15">
    <source>
        <dbReference type="SAM" id="Phobius"/>
    </source>
</evidence>
<comment type="similarity">
    <text evidence="14">Belongs to the MurCDEF family.</text>
</comment>
<dbReference type="InterPro" id="IPR000713">
    <property type="entry name" value="Mur_ligase_N"/>
</dbReference>
<dbReference type="RefSeq" id="WP_201245745.1">
    <property type="nucleotide sequence ID" value="NZ_NHSF01000059.1"/>
</dbReference>
<evidence type="ECO:0000256" key="3">
    <source>
        <dbReference type="ARBA" id="ARBA00012211"/>
    </source>
</evidence>
<dbReference type="Pfam" id="PF02875">
    <property type="entry name" value="Mur_ligase_C"/>
    <property type="match status" value="1"/>
</dbReference>
<sequence>MNAAHRIHSAANMGRMRRLHFIGIGGAGMSGIAELMANLGYEVQGSDQRENEVVRRLRGLGVHCFIGHRAEQVHEVDAVVVSTAIDEANPEIQAARAARIPVVRRAEMLAELMRFHYGVAVAGTHGKTTTTSLIASVLAEANLDPTFVIGGLLNSAGANARLGSSKYLIAEADESDASFLYLQPMLAVVTNIDADHMGTYDNDFDRLRGTFKEFIHHLPFYGLAVLCVDDPEVAALIPSISRPVRTYGTTPEADVRALDLRQQGPRMHFEVRHTEAEEPFPVTLNLPGRHNVLNALAAIAIALELGIEERAIQQALSTFAGIGRRFVVSDCTLSDGRAVTLIDDYGHHPRELAATIEAARGGWPGQRLVLVFQPHRYSRTQEQFEDFVQVLSEVDQLLLCEVYPAGEPSIPGADGRSLSRAMRSRGQVEPVFAQELSEVPALLESLLEPGDLLLISGAGDIGQLAARLPGLLGEART</sequence>
<reference evidence="19" key="2">
    <citation type="journal article" date="2020" name="Microorganisms">
        <title>Osmotic Adaptation and Compatible Solute Biosynthesis of Phototrophic Bacteria as Revealed from Genome Analyses.</title>
        <authorList>
            <person name="Imhoff J.F."/>
            <person name="Rahn T."/>
            <person name="Kunzel S."/>
            <person name="Keller A."/>
            <person name="Neulinger S.C."/>
        </authorList>
    </citation>
    <scope>NUCLEOTIDE SEQUENCE</scope>
    <source>
        <strain evidence="19">DSM 4395</strain>
    </source>
</reference>
<keyword evidence="11 14" id="KW-0131">Cell cycle</keyword>
<feature type="binding site" evidence="14">
    <location>
        <begin position="123"/>
        <end position="129"/>
    </location>
    <ligand>
        <name>ATP</name>
        <dbReference type="ChEBI" id="CHEBI:30616"/>
    </ligand>
</feature>
<keyword evidence="20" id="KW-1185">Reference proteome</keyword>
<dbReference type="AlphaFoldDB" id="A0AAJ0XGL4"/>
<dbReference type="GO" id="GO:0005737">
    <property type="term" value="C:cytoplasm"/>
    <property type="evidence" value="ECO:0007669"/>
    <property type="project" value="UniProtKB-SubCell"/>
</dbReference>
<evidence type="ECO:0000313" key="19">
    <source>
        <dbReference type="EMBL" id="MBK5930915.1"/>
    </source>
</evidence>
<evidence type="ECO:0000259" key="16">
    <source>
        <dbReference type="Pfam" id="PF01225"/>
    </source>
</evidence>
<keyword evidence="4 14" id="KW-0963">Cytoplasm</keyword>
<dbReference type="SUPFAM" id="SSF53244">
    <property type="entry name" value="MurD-like peptide ligases, peptide-binding domain"/>
    <property type="match status" value="1"/>
</dbReference>
<dbReference type="PANTHER" id="PTHR43445:SF3">
    <property type="entry name" value="UDP-N-ACETYLMURAMATE--L-ALANINE LIGASE"/>
    <property type="match status" value="1"/>
</dbReference>
<name>A0AAJ0XGL4_HALSE</name>
<protein>
    <recommendedName>
        <fullName evidence="3 14">UDP-N-acetylmuramate--L-alanine ligase</fullName>
        <ecNumber evidence="3 14">6.3.2.8</ecNumber>
    </recommendedName>
    <alternativeName>
        <fullName evidence="14">UDP-N-acetylmuramoyl-L-alanine synthetase</fullName>
    </alternativeName>
</protein>
<evidence type="ECO:0000259" key="18">
    <source>
        <dbReference type="Pfam" id="PF08245"/>
    </source>
</evidence>
<dbReference type="GO" id="GO:0008360">
    <property type="term" value="P:regulation of cell shape"/>
    <property type="evidence" value="ECO:0007669"/>
    <property type="project" value="UniProtKB-KW"/>
</dbReference>
<comment type="caution">
    <text evidence="19">The sequence shown here is derived from an EMBL/GenBank/DDBJ whole genome shotgun (WGS) entry which is preliminary data.</text>
</comment>
<dbReference type="InterPro" id="IPR005758">
    <property type="entry name" value="UDP-N-AcMur_Ala_ligase_MurC"/>
</dbReference>
<evidence type="ECO:0000256" key="8">
    <source>
        <dbReference type="ARBA" id="ARBA00022840"/>
    </source>
</evidence>
<keyword evidence="12 14" id="KW-0961">Cell wall biogenesis/degradation</keyword>
<keyword evidence="15" id="KW-0812">Transmembrane</keyword>